<dbReference type="STRING" id="105231.A0A1Y1I451"/>
<name>A0A1Y1I451_KLENI</name>
<accession>A0A1Y1I451</accession>
<evidence type="ECO:0000259" key="5">
    <source>
        <dbReference type="Pfam" id="PF00248"/>
    </source>
</evidence>
<dbReference type="InterPro" id="IPR036812">
    <property type="entry name" value="NAD(P)_OxRdtase_dom_sf"/>
</dbReference>
<dbReference type="InterPro" id="IPR018170">
    <property type="entry name" value="Aldo/ket_reductase_CS"/>
</dbReference>
<feature type="site" description="Lowers pKa of active site Tyr" evidence="4">
    <location>
        <position position="108"/>
    </location>
</feature>
<dbReference type="GO" id="GO:0004032">
    <property type="term" value="F:aldose reductase (NADPH) activity"/>
    <property type="evidence" value="ECO:0000318"/>
    <property type="project" value="GO_Central"/>
</dbReference>
<keyword evidence="1" id="KW-0560">Oxidoreductase</keyword>
<dbReference type="InterPro" id="IPR023210">
    <property type="entry name" value="NADP_OxRdtase_dom"/>
</dbReference>
<feature type="binding site" evidence="3">
    <location>
        <position position="141"/>
    </location>
    <ligand>
        <name>substrate</name>
    </ligand>
</feature>
<dbReference type="Proteomes" id="UP000054558">
    <property type="component" value="Unassembled WGS sequence"/>
</dbReference>
<keyword evidence="7" id="KW-1185">Reference proteome</keyword>
<feature type="active site" description="Proton donor" evidence="2">
    <location>
        <position position="79"/>
    </location>
</feature>
<proteinExistence type="predicted"/>
<dbReference type="FunFam" id="3.20.20.100:FF:000002">
    <property type="entry name" value="2,5-diketo-D-gluconic acid reductase A"/>
    <property type="match status" value="1"/>
</dbReference>
<evidence type="ECO:0000313" key="6">
    <source>
        <dbReference type="EMBL" id="GAQ84209.1"/>
    </source>
</evidence>
<dbReference type="OrthoDB" id="416253at2759"/>
<dbReference type="PIRSF" id="PIRSF000097">
    <property type="entry name" value="AKR"/>
    <property type="match status" value="1"/>
</dbReference>
<evidence type="ECO:0000256" key="1">
    <source>
        <dbReference type="ARBA" id="ARBA00023002"/>
    </source>
</evidence>
<gene>
    <name evidence="6" type="ORF">KFL_001800170</name>
</gene>
<protein>
    <submittedName>
        <fullName evidence="6">Alcohol dehydrogenase (NADP+)</fullName>
    </submittedName>
</protein>
<evidence type="ECO:0000256" key="4">
    <source>
        <dbReference type="PIRSR" id="PIRSR000097-3"/>
    </source>
</evidence>
<dbReference type="CDD" id="cd19071">
    <property type="entry name" value="AKR_AKR1-5-like"/>
    <property type="match status" value="1"/>
</dbReference>
<feature type="domain" description="NADP-dependent oxidoreductase" evidence="5">
    <location>
        <begin position="38"/>
        <end position="293"/>
    </location>
</feature>
<dbReference type="PANTHER" id="PTHR11732">
    <property type="entry name" value="ALDO/KETO REDUCTASE"/>
    <property type="match status" value="1"/>
</dbReference>
<reference evidence="6 7" key="1">
    <citation type="journal article" date="2014" name="Nat. Commun.">
        <title>Klebsormidium flaccidum genome reveals primary factors for plant terrestrial adaptation.</title>
        <authorList>
            <person name="Hori K."/>
            <person name="Maruyama F."/>
            <person name="Fujisawa T."/>
            <person name="Togashi T."/>
            <person name="Yamamoto N."/>
            <person name="Seo M."/>
            <person name="Sato S."/>
            <person name="Yamada T."/>
            <person name="Mori H."/>
            <person name="Tajima N."/>
            <person name="Moriyama T."/>
            <person name="Ikeuchi M."/>
            <person name="Watanabe M."/>
            <person name="Wada H."/>
            <person name="Kobayashi K."/>
            <person name="Saito M."/>
            <person name="Masuda T."/>
            <person name="Sasaki-Sekimoto Y."/>
            <person name="Mashiguchi K."/>
            <person name="Awai K."/>
            <person name="Shimojima M."/>
            <person name="Masuda S."/>
            <person name="Iwai M."/>
            <person name="Nobusawa T."/>
            <person name="Narise T."/>
            <person name="Kondo S."/>
            <person name="Saito H."/>
            <person name="Sato R."/>
            <person name="Murakawa M."/>
            <person name="Ihara Y."/>
            <person name="Oshima-Yamada Y."/>
            <person name="Ohtaka K."/>
            <person name="Satoh M."/>
            <person name="Sonobe K."/>
            <person name="Ishii M."/>
            <person name="Ohtani R."/>
            <person name="Kanamori-Sato M."/>
            <person name="Honoki R."/>
            <person name="Miyazaki D."/>
            <person name="Mochizuki H."/>
            <person name="Umetsu J."/>
            <person name="Higashi K."/>
            <person name="Shibata D."/>
            <person name="Kamiya Y."/>
            <person name="Sato N."/>
            <person name="Nakamura Y."/>
            <person name="Tabata S."/>
            <person name="Ida S."/>
            <person name="Kurokawa K."/>
            <person name="Ohta H."/>
        </authorList>
    </citation>
    <scope>NUCLEOTIDE SEQUENCE [LARGE SCALE GENOMIC DNA]</scope>
    <source>
        <strain evidence="6 7">NIES-2285</strain>
    </source>
</reference>
<evidence type="ECO:0000313" key="7">
    <source>
        <dbReference type="Proteomes" id="UP000054558"/>
    </source>
</evidence>
<dbReference type="InterPro" id="IPR020471">
    <property type="entry name" value="AKR"/>
</dbReference>
<organism evidence="6 7">
    <name type="scientific">Klebsormidium nitens</name>
    <name type="common">Green alga</name>
    <name type="synonym">Ulothrix nitens</name>
    <dbReference type="NCBI Taxonomy" id="105231"/>
    <lineage>
        <taxon>Eukaryota</taxon>
        <taxon>Viridiplantae</taxon>
        <taxon>Streptophyta</taxon>
        <taxon>Klebsormidiophyceae</taxon>
        <taxon>Klebsormidiales</taxon>
        <taxon>Klebsormidiaceae</taxon>
        <taxon>Klebsormidium</taxon>
    </lineage>
</organism>
<evidence type="ECO:0000256" key="2">
    <source>
        <dbReference type="PIRSR" id="PIRSR000097-1"/>
    </source>
</evidence>
<dbReference type="PROSITE" id="PS00062">
    <property type="entry name" value="ALDOKETO_REDUCTASE_2"/>
    <property type="match status" value="1"/>
</dbReference>
<dbReference type="PRINTS" id="PR00069">
    <property type="entry name" value="ALDKETRDTASE"/>
</dbReference>
<dbReference type="GO" id="GO:0005829">
    <property type="term" value="C:cytosol"/>
    <property type="evidence" value="ECO:0000318"/>
    <property type="project" value="GO_Central"/>
</dbReference>
<dbReference type="Pfam" id="PF00248">
    <property type="entry name" value="Aldo_ket_red"/>
    <property type="match status" value="1"/>
</dbReference>
<sequence length="333" mass="37132">MATQSTEQNSGPGKLSLHKDEKGLLYTKLNTGAVLPAIGYGVGGVSWSRSGDAKAKKLEECIEVAVRSGCRHIDTAAIYGTEPQVGNAVAKLIKEGVVTREELFITTKLWHERHGRENVRPALLESLAKLNMDYVDLYLVHTPFSTVPLHETWEGMEEIHMEGLAKAIGISNFSLKKLGDLLPRVSIRPAVHQIEVHPGWRNDDLISHAHANGIVPTAYFPLGGARPEFEKLWENETVKQIAQKVSKNPGQVLLRWGLQHGCVVLPTSENPERIKGNLDVADWSLSEEDYDALCRISPQKKRITFQNMLSDNGPFKSFDDLWDEKLEKVNGRM</sequence>
<evidence type="ECO:0000256" key="3">
    <source>
        <dbReference type="PIRSR" id="PIRSR000097-2"/>
    </source>
</evidence>
<dbReference type="OMA" id="WIYKVED"/>
<dbReference type="AlphaFoldDB" id="A0A1Y1I451"/>
<dbReference type="SUPFAM" id="SSF51430">
    <property type="entry name" value="NAD(P)-linked oxidoreductase"/>
    <property type="match status" value="1"/>
</dbReference>
<dbReference type="EMBL" id="DF237129">
    <property type="protein sequence ID" value="GAQ84209.1"/>
    <property type="molecule type" value="Genomic_DNA"/>
</dbReference>
<dbReference type="Gene3D" id="3.20.20.100">
    <property type="entry name" value="NADP-dependent oxidoreductase domain"/>
    <property type="match status" value="1"/>
</dbReference>